<keyword evidence="2" id="KW-0560">Oxidoreductase</keyword>
<dbReference type="AlphaFoldDB" id="X1CWZ7"/>
<evidence type="ECO:0008006" key="4">
    <source>
        <dbReference type="Google" id="ProtNLM"/>
    </source>
</evidence>
<dbReference type="GO" id="GO:0070402">
    <property type="term" value="F:NADPH binding"/>
    <property type="evidence" value="ECO:0007669"/>
    <property type="project" value="TreeGrafter"/>
</dbReference>
<organism evidence="3">
    <name type="scientific">marine sediment metagenome</name>
    <dbReference type="NCBI Taxonomy" id="412755"/>
    <lineage>
        <taxon>unclassified sequences</taxon>
        <taxon>metagenomes</taxon>
        <taxon>ecological metagenomes</taxon>
    </lineage>
</organism>
<name>X1CWZ7_9ZZZZ</name>
<proteinExistence type="predicted"/>
<dbReference type="PANTHER" id="PTHR48106">
    <property type="entry name" value="QUINONE OXIDOREDUCTASE PIG3-RELATED"/>
    <property type="match status" value="1"/>
</dbReference>
<dbReference type="Pfam" id="PF13602">
    <property type="entry name" value="ADH_zinc_N_2"/>
    <property type="match status" value="1"/>
</dbReference>
<evidence type="ECO:0000256" key="2">
    <source>
        <dbReference type="ARBA" id="ARBA00023002"/>
    </source>
</evidence>
<gene>
    <name evidence="3" type="ORF">S01H4_22670</name>
</gene>
<dbReference type="Gene3D" id="3.40.50.720">
    <property type="entry name" value="NAD(P)-binding Rossmann-like Domain"/>
    <property type="match status" value="1"/>
</dbReference>
<sequence length="114" mass="12835">DDFTKSSKTYDVIFDVIGKSSFPGFIRSLKENGTYLLANTGARRVRKLLKNGQKVILGKSLIYKTEDLVFLRELIEAGKLKTAIGKRYSLEQIPEAHKYVEKGEKIGNVVITVK</sequence>
<evidence type="ECO:0000256" key="1">
    <source>
        <dbReference type="ARBA" id="ARBA00022857"/>
    </source>
</evidence>
<dbReference type="PANTHER" id="PTHR48106:SF17">
    <property type="entry name" value="ENOYL REDUCTASE (ER) DOMAIN-CONTAINING PROTEIN"/>
    <property type="match status" value="1"/>
</dbReference>
<reference evidence="3" key="1">
    <citation type="journal article" date="2014" name="Front. Microbiol.">
        <title>High frequency of phylogenetically diverse reductive dehalogenase-homologous genes in deep subseafloor sedimentary metagenomes.</title>
        <authorList>
            <person name="Kawai M."/>
            <person name="Futagami T."/>
            <person name="Toyoda A."/>
            <person name="Takaki Y."/>
            <person name="Nishi S."/>
            <person name="Hori S."/>
            <person name="Arai W."/>
            <person name="Tsubouchi T."/>
            <person name="Morono Y."/>
            <person name="Uchiyama I."/>
            <person name="Ito T."/>
            <person name="Fujiyama A."/>
            <person name="Inagaki F."/>
            <person name="Takami H."/>
        </authorList>
    </citation>
    <scope>NUCLEOTIDE SEQUENCE</scope>
    <source>
        <strain evidence="3">Expedition CK06-06</strain>
    </source>
</reference>
<dbReference type="EMBL" id="BART01010424">
    <property type="protein sequence ID" value="GAG88746.1"/>
    <property type="molecule type" value="Genomic_DNA"/>
</dbReference>
<keyword evidence="1" id="KW-0521">NADP</keyword>
<feature type="non-terminal residue" evidence="3">
    <location>
        <position position="1"/>
    </location>
</feature>
<accession>X1CWZ7</accession>
<dbReference type="GO" id="GO:0016651">
    <property type="term" value="F:oxidoreductase activity, acting on NAD(P)H"/>
    <property type="evidence" value="ECO:0007669"/>
    <property type="project" value="TreeGrafter"/>
</dbReference>
<dbReference type="Gene3D" id="3.90.180.10">
    <property type="entry name" value="Medium-chain alcohol dehydrogenases, catalytic domain"/>
    <property type="match status" value="1"/>
</dbReference>
<evidence type="ECO:0000313" key="3">
    <source>
        <dbReference type="EMBL" id="GAG88746.1"/>
    </source>
</evidence>
<protein>
    <recommendedName>
        <fullName evidence="4">Alcohol dehydrogenase-like C-terminal domain-containing protein</fullName>
    </recommendedName>
</protein>
<comment type="caution">
    <text evidence="3">The sequence shown here is derived from an EMBL/GenBank/DDBJ whole genome shotgun (WGS) entry which is preliminary data.</text>
</comment>